<dbReference type="EMBL" id="BBNO01000004">
    <property type="protein sequence ID" value="GAO08609.1"/>
    <property type="molecule type" value="Genomic_DNA"/>
</dbReference>
<comment type="caution">
    <text evidence="2">The sequence shown here is derived from an EMBL/GenBank/DDBJ whole genome shotgun (WGS) entry which is preliminary data.</text>
</comment>
<dbReference type="Pfam" id="PF03446">
    <property type="entry name" value="NAD_binding_2"/>
    <property type="match status" value="1"/>
</dbReference>
<name>A0A0P4R687_9ACTN</name>
<gene>
    <name evidence="2" type="ORF">TPA0598_04_02450</name>
</gene>
<dbReference type="GO" id="GO:0050661">
    <property type="term" value="F:NADP binding"/>
    <property type="evidence" value="ECO:0007669"/>
    <property type="project" value="InterPro"/>
</dbReference>
<protein>
    <submittedName>
        <fullName evidence="2">Putative oxidoreductase</fullName>
    </submittedName>
</protein>
<reference evidence="3" key="1">
    <citation type="submission" date="2014-09" db="EMBL/GenBank/DDBJ databases">
        <title>Whole genome shotgun sequence of Streptomyces sp. NBRC 110027.</title>
        <authorList>
            <person name="Komaki H."/>
            <person name="Ichikawa N."/>
            <person name="Katano-Makiyama Y."/>
            <person name="Hosoyama A."/>
            <person name="Hashimoto M."/>
            <person name="Uohara A."/>
            <person name="Kitahashi Y."/>
            <person name="Ohji S."/>
            <person name="Kimura A."/>
            <person name="Yamazoe A."/>
            <person name="Igarashi Y."/>
            <person name="Fujita N."/>
        </authorList>
    </citation>
    <scope>NUCLEOTIDE SEQUENCE [LARGE SCALE GENOMIC DNA]</scope>
    <source>
        <strain evidence="3">NBRC 110027</strain>
    </source>
</reference>
<reference evidence="2 3" key="2">
    <citation type="journal article" date="2015" name="Stand. Genomic Sci.">
        <title>Draft genome sequence of marine-derived Streptomyces sp. TP-A0598, a producer of anti-MRSA antibiotic lydicamycins.</title>
        <authorList>
            <person name="Komaki H."/>
            <person name="Ichikawa N."/>
            <person name="Hosoyama A."/>
            <person name="Fujita N."/>
            <person name="Igarashi Y."/>
        </authorList>
    </citation>
    <scope>NUCLEOTIDE SEQUENCE [LARGE SCALE GENOMIC DNA]</scope>
    <source>
        <strain evidence="2 3">NBRC 110027</strain>
    </source>
</reference>
<dbReference type="AlphaFoldDB" id="A0A0P4R687"/>
<dbReference type="Gene3D" id="3.40.50.720">
    <property type="entry name" value="NAD(P)-binding Rossmann-like Domain"/>
    <property type="match status" value="1"/>
</dbReference>
<accession>A0A0P4R687</accession>
<proteinExistence type="predicted"/>
<organism evidence="2 3">
    <name type="scientific">Streptomyces lydicamycinicus</name>
    <dbReference type="NCBI Taxonomy" id="1546107"/>
    <lineage>
        <taxon>Bacteria</taxon>
        <taxon>Bacillati</taxon>
        <taxon>Actinomycetota</taxon>
        <taxon>Actinomycetes</taxon>
        <taxon>Kitasatosporales</taxon>
        <taxon>Streptomycetaceae</taxon>
        <taxon>Streptomyces</taxon>
    </lineage>
</organism>
<dbReference type="SUPFAM" id="SSF51735">
    <property type="entry name" value="NAD(P)-binding Rossmann-fold domains"/>
    <property type="match status" value="1"/>
</dbReference>
<evidence type="ECO:0000313" key="2">
    <source>
        <dbReference type="EMBL" id="GAO08609.1"/>
    </source>
</evidence>
<dbReference type="InterPro" id="IPR006115">
    <property type="entry name" value="6PGDH_NADP-bd"/>
</dbReference>
<dbReference type="InterPro" id="IPR051265">
    <property type="entry name" value="HIBADH-related_NP60_sf"/>
</dbReference>
<dbReference type="PANTHER" id="PTHR43580:SF2">
    <property type="entry name" value="CYTOKINE-LIKE NUCLEAR FACTOR N-PAC"/>
    <property type="match status" value="1"/>
</dbReference>
<evidence type="ECO:0000313" key="3">
    <source>
        <dbReference type="Proteomes" id="UP000048965"/>
    </source>
</evidence>
<evidence type="ECO:0000259" key="1">
    <source>
        <dbReference type="Pfam" id="PF03446"/>
    </source>
</evidence>
<dbReference type="InterPro" id="IPR036291">
    <property type="entry name" value="NAD(P)-bd_dom_sf"/>
</dbReference>
<sequence>MPPAADGVRVTGSPAEAVGGAEVVLTMLLDGEAVLDALRQAAGALPPGALFLQMSTGGTNGLAPLARFADEHRLRFVDAPVLGTKVNAEKSELTVLAAGPQDVRERAAVAGGALDLPYLRLKSELILADNYPASFTVAAARKDAAAASFAGFDG</sequence>
<dbReference type="Proteomes" id="UP000048965">
    <property type="component" value="Unassembled WGS sequence"/>
</dbReference>
<keyword evidence="3" id="KW-1185">Reference proteome</keyword>
<dbReference type="PANTHER" id="PTHR43580">
    <property type="entry name" value="OXIDOREDUCTASE GLYR1-RELATED"/>
    <property type="match status" value="1"/>
</dbReference>
<feature type="domain" description="6-phosphogluconate dehydrogenase NADP-binding" evidence="1">
    <location>
        <begin position="5"/>
        <end position="107"/>
    </location>
</feature>